<accession>A0ABS9ZYV6</accession>
<feature type="transmembrane region" description="Helical" evidence="1">
    <location>
        <begin position="6"/>
        <end position="27"/>
    </location>
</feature>
<protein>
    <recommendedName>
        <fullName evidence="4">Molybdenum ABC transporter permease</fullName>
    </recommendedName>
</protein>
<dbReference type="RefSeq" id="WP_243362682.1">
    <property type="nucleotide sequence ID" value="NZ_JALGBH010000002.1"/>
</dbReference>
<dbReference type="EMBL" id="JALGBH010000002">
    <property type="protein sequence ID" value="MCJ0743487.1"/>
    <property type="molecule type" value="Genomic_DNA"/>
</dbReference>
<evidence type="ECO:0000256" key="1">
    <source>
        <dbReference type="SAM" id="Phobius"/>
    </source>
</evidence>
<keyword evidence="1" id="KW-0812">Transmembrane</keyword>
<dbReference type="Proteomes" id="UP001165460">
    <property type="component" value="Unassembled WGS sequence"/>
</dbReference>
<evidence type="ECO:0008006" key="4">
    <source>
        <dbReference type="Google" id="ProtNLM"/>
    </source>
</evidence>
<evidence type="ECO:0000313" key="2">
    <source>
        <dbReference type="EMBL" id="MCJ0743487.1"/>
    </source>
</evidence>
<name>A0ABS9ZYV6_9SPHI</name>
<evidence type="ECO:0000313" key="3">
    <source>
        <dbReference type="Proteomes" id="UP001165460"/>
    </source>
</evidence>
<comment type="caution">
    <text evidence="2">The sequence shown here is derived from an EMBL/GenBank/DDBJ whole genome shotgun (WGS) entry which is preliminary data.</text>
</comment>
<keyword evidence="3" id="KW-1185">Reference proteome</keyword>
<reference evidence="2" key="1">
    <citation type="submission" date="2022-03" db="EMBL/GenBank/DDBJ databases">
        <authorList>
            <person name="Woo C.Y."/>
        </authorList>
    </citation>
    <scope>NUCLEOTIDE SEQUENCE</scope>
    <source>
        <strain evidence="2">CYS-01</strain>
    </source>
</reference>
<feature type="transmembrane region" description="Helical" evidence="1">
    <location>
        <begin position="58"/>
        <end position="79"/>
    </location>
</feature>
<sequence length="97" mass="11386">MVLLMVTTVQWYGIILIILGLIFRYIVARNRFNRRGSGGLQQYDSYNKALVTTAFERFLKIIGTGMLLFGVFLIAIEWFNKSTTEKYKLEKLKEQQR</sequence>
<keyword evidence="1" id="KW-0472">Membrane</keyword>
<organism evidence="2 3">
    <name type="scientific">Pedobacter montanisoli</name>
    <dbReference type="NCBI Taxonomy" id="2923277"/>
    <lineage>
        <taxon>Bacteria</taxon>
        <taxon>Pseudomonadati</taxon>
        <taxon>Bacteroidota</taxon>
        <taxon>Sphingobacteriia</taxon>
        <taxon>Sphingobacteriales</taxon>
        <taxon>Sphingobacteriaceae</taxon>
        <taxon>Pedobacter</taxon>
    </lineage>
</organism>
<keyword evidence="1" id="KW-1133">Transmembrane helix</keyword>
<proteinExistence type="predicted"/>
<gene>
    <name evidence="2" type="ORF">MMF97_12250</name>
</gene>